<dbReference type="Proteomes" id="UP000824208">
    <property type="component" value="Unassembled WGS sequence"/>
</dbReference>
<evidence type="ECO:0000313" key="2">
    <source>
        <dbReference type="Proteomes" id="UP000824208"/>
    </source>
</evidence>
<proteinExistence type="predicted"/>
<evidence type="ECO:0000313" key="1">
    <source>
        <dbReference type="EMBL" id="HJB56334.1"/>
    </source>
</evidence>
<protein>
    <submittedName>
        <fullName evidence="1">Uncharacterized protein</fullName>
    </submittedName>
</protein>
<organism evidence="1 2">
    <name type="scientific">Candidatus Flavonifractor intestinipullorum</name>
    <dbReference type="NCBI Taxonomy" id="2838587"/>
    <lineage>
        <taxon>Bacteria</taxon>
        <taxon>Bacillati</taxon>
        <taxon>Bacillota</taxon>
        <taxon>Clostridia</taxon>
        <taxon>Eubacteriales</taxon>
        <taxon>Oscillospiraceae</taxon>
        <taxon>Flavonifractor</taxon>
    </lineage>
</organism>
<reference evidence="1" key="1">
    <citation type="journal article" date="2021" name="PeerJ">
        <title>Extensive microbial diversity within the chicken gut microbiome revealed by metagenomics and culture.</title>
        <authorList>
            <person name="Gilroy R."/>
            <person name="Ravi A."/>
            <person name="Getino M."/>
            <person name="Pursley I."/>
            <person name="Horton D.L."/>
            <person name="Alikhan N.F."/>
            <person name="Baker D."/>
            <person name="Gharbi K."/>
            <person name="Hall N."/>
            <person name="Watson M."/>
            <person name="Adriaenssens E.M."/>
            <person name="Foster-Nyarko E."/>
            <person name="Jarju S."/>
            <person name="Secka A."/>
            <person name="Antonio M."/>
            <person name="Oren A."/>
            <person name="Chaudhuri R.R."/>
            <person name="La Ragione R."/>
            <person name="Hildebrand F."/>
            <person name="Pallen M.J."/>
        </authorList>
    </citation>
    <scope>NUCLEOTIDE SEQUENCE</scope>
    <source>
        <strain evidence="1">CHK189-11263</strain>
    </source>
</reference>
<name>A0A9D2MAH5_9FIRM</name>
<dbReference type="AlphaFoldDB" id="A0A9D2MAH5"/>
<reference evidence="1" key="2">
    <citation type="submission" date="2021-04" db="EMBL/GenBank/DDBJ databases">
        <authorList>
            <person name="Gilroy R."/>
        </authorList>
    </citation>
    <scope>NUCLEOTIDE SEQUENCE</scope>
    <source>
        <strain evidence="1">CHK189-11263</strain>
    </source>
</reference>
<comment type="caution">
    <text evidence="1">The sequence shown here is derived from an EMBL/GenBank/DDBJ whole genome shotgun (WGS) entry which is preliminary data.</text>
</comment>
<gene>
    <name evidence="1" type="ORF">H9714_02145</name>
</gene>
<dbReference type="EMBL" id="DWYC01000026">
    <property type="protein sequence ID" value="HJB56334.1"/>
    <property type="molecule type" value="Genomic_DNA"/>
</dbReference>
<accession>A0A9D2MAH5</accession>
<sequence length="222" mass="24056">MLIDTIASCTAAIERKAEVKQHRQADEAFLFAIGKLNQVNSALKETLLCMAELHRRNISPKPILKSSTREELLRCTNACGRALDKGELDSAAVDAFAAHLKTAQAELAAAWKRDAPAYAGGPNGYLTMISGLTDDPRAARALSAAIRTTAGSPVSQKGILALSEQVEKANRMISSFSLKPDVESFLKKVAAGRATVLDLTPDILEWLREQRLLGKLRLDFPS</sequence>